<feature type="binding site" evidence="1">
    <location>
        <position position="110"/>
    </location>
    <ligand>
        <name>S-adenosyl-L-methionine</name>
        <dbReference type="ChEBI" id="CHEBI:59789"/>
    </ligand>
</feature>
<feature type="binding site" evidence="1">
    <location>
        <position position="106"/>
    </location>
    <ligand>
        <name>S-adenosyl-L-methionine</name>
        <dbReference type="ChEBI" id="CHEBI:59789"/>
    </ligand>
</feature>
<comment type="subcellular location">
    <subcellularLocation>
        <location evidence="1">Cytoplasm</location>
    </subcellularLocation>
</comment>
<feature type="domain" description="16S/18S rRNA aminocarboxypropyltransferase Tsr3 C-terminal" evidence="2">
    <location>
        <begin position="44"/>
        <end position="168"/>
    </location>
</feature>
<feature type="binding site" evidence="1">
    <location>
        <position position="91"/>
    </location>
    <ligand>
        <name>S-adenosyl-L-methionine</name>
        <dbReference type="ChEBI" id="CHEBI:59789"/>
    </ligand>
</feature>
<dbReference type="NCBIfam" id="NF002621">
    <property type="entry name" value="PRK02287.1"/>
    <property type="match status" value="1"/>
</dbReference>
<comment type="catalytic activity">
    <reaction evidence="1">
        <text>an N(1)-methylpseudouridine in rRNA + S-adenosyl-L-methionine = N(1)-methyl-N(3)-[(3S)-3-amino-3-carboxypropyl]pseudouridine in rRNA + S-methyl-5'-thioadenosine + H(+)</text>
        <dbReference type="Rhea" id="RHEA:63296"/>
        <dbReference type="Rhea" id="RHEA-COMP:11634"/>
        <dbReference type="Rhea" id="RHEA-COMP:16310"/>
        <dbReference type="ChEBI" id="CHEBI:15378"/>
        <dbReference type="ChEBI" id="CHEBI:17509"/>
        <dbReference type="ChEBI" id="CHEBI:59789"/>
        <dbReference type="ChEBI" id="CHEBI:74890"/>
        <dbReference type="ChEBI" id="CHEBI:146234"/>
        <dbReference type="EC" id="2.5.1.157"/>
    </reaction>
</comment>
<proteinExistence type="inferred from homology"/>
<evidence type="ECO:0000259" key="3">
    <source>
        <dbReference type="Pfam" id="PF04068"/>
    </source>
</evidence>
<dbReference type="EC" id="2.5.1.157" evidence="1"/>
<name>B5IDT6_ACIB4</name>
<sequence length="168" mass="19483">MEEIKLYILHLNQDDPKKCTAKKLSRFNYAKLTSQISHIPRGSIILSPYTRRVLSPADRRTAERQGVSAVDCSWKNAREVFYRLRGNFRRLPYLVAVNPTNWGHPWQLSSAEALAAALYILGYKEQAHKIMNIFKWGPNFFVMNREPLEAYANSSSWEEVLDAESEFM</sequence>
<keyword evidence="5" id="KW-1185">Reference proteome</keyword>
<dbReference type="OrthoDB" id="7441at2157"/>
<evidence type="ECO:0000313" key="4">
    <source>
        <dbReference type="EMBL" id="ADD08166.1"/>
    </source>
</evidence>
<dbReference type="AlphaFoldDB" id="B5IDT6"/>
<keyword evidence="1" id="KW-0808">Transferase</keyword>
<keyword evidence="1" id="KW-0690">Ribosome biogenesis</keyword>
<dbReference type="Pfam" id="PF04068">
    <property type="entry name" value="Fer4_RLI"/>
    <property type="match status" value="1"/>
</dbReference>
<keyword evidence="1" id="KW-0963">Cytoplasm</keyword>
<dbReference type="InterPro" id="IPR007209">
    <property type="entry name" value="RNaseL-inhib-like_metal-bd_dom"/>
</dbReference>
<feature type="domain" description="RNase L inhibitor RLI-like possible metal-binding" evidence="3">
    <location>
        <begin position="5"/>
        <end position="32"/>
    </location>
</feature>
<dbReference type="GO" id="GO:0000455">
    <property type="term" value="P:enzyme-directed rRNA pseudouridine synthesis"/>
    <property type="evidence" value="ECO:0007669"/>
    <property type="project" value="UniProtKB-UniRule"/>
</dbReference>
<feature type="binding site" evidence="1">
    <location>
        <position position="20"/>
    </location>
    <ligand>
        <name>S-adenosyl-L-methionine</name>
        <dbReference type="ChEBI" id="CHEBI:59789"/>
    </ligand>
</feature>
<keyword evidence="1" id="KW-0949">S-adenosyl-L-methionine</keyword>
<dbReference type="eggNOG" id="arCOG04733">
    <property type="taxonomic scope" value="Archaea"/>
</dbReference>
<organism evidence="4 5">
    <name type="scientific">Aciduliprofundum boonei (strain DSM 19572 / T469)</name>
    <dbReference type="NCBI Taxonomy" id="439481"/>
    <lineage>
        <taxon>Archaea</taxon>
        <taxon>Methanobacteriati</taxon>
        <taxon>Thermoplasmatota</taxon>
        <taxon>DHVE2 group</taxon>
        <taxon>Candidatus Aciduliprofundum</taxon>
    </lineage>
</organism>
<evidence type="ECO:0000259" key="2">
    <source>
        <dbReference type="Pfam" id="PF04034"/>
    </source>
</evidence>
<dbReference type="Pfam" id="PF04034">
    <property type="entry name" value="Ribo_biogen_C"/>
    <property type="match status" value="1"/>
</dbReference>
<comment type="similarity">
    <text evidence="1">Belongs to the TDD superfamily. TSR3 family.</text>
</comment>
<evidence type="ECO:0000313" key="5">
    <source>
        <dbReference type="Proteomes" id="UP000001400"/>
    </source>
</evidence>
<dbReference type="RefSeq" id="WP_008084377.1">
    <property type="nucleotide sequence ID" value="NC_013926.1"/>
</dbReference>
<dbReference type="HAMAP" id="MF_01116">
    <property type="entry name" value="TSR3"/>
    <property type="match status" value="1"/>
</dbReference>
<feature type="binding site" evidence="1">
    <location>
        <position position="70"/>
    </location>
    <ligand>
        <name>S-adenosyl-L-methionine</name>
        <dbReference type="ChEBI" id="CHEBI:59789"/>
    </ligand>
</feature>
<keyword evidence="1" id="KW-0698">rRNA processing</keyword>
<dbReference type="PANTHER" id="PTHR20426">
    <property type="entry name" value="RIBOSOME BIOGENESIS PROTEIN TSR3 HOMOLOG"/>
    <property type="match status" value="1"/>
</dbReference>
<dbReference type="HOGENOM" id="CLU_035060_4_1_2"/>
<reference evidence="4" key="1">
    <citation type="submission" date="2010-02" db="EMBL/GenBank/DDBJ databases">
        <title>Complete sequence of Aciduliprofundum boonei T469.</title>
        <authorList>
            <consortium name="US DOE Joint Genome Institute"/>
            <person name="Lucas S."/>
            <person name="Copeland A."/>
            <person name="Lapidus A."/>
            <person name="Cheng J.-F."/>
            <person name="Bruce D."/>
            <person name="Goodwin L."/>
            <person name="Pitluck S."/>
            <person name="Saunders E."/>
            <person name="Detter J.C."/>
            <person name="Han C."/>
            <person name="Tapia R."/>
            <person name="Land M."/>
            <person name="Hauser L."/>
            <person name="Kyrpides N."/>
            <person name="Mikhailova N."/>
            <person name="Flores G."/>
            <person name="Reysenbach A.-L."/>
            <person name="Woyke T."/>
        </authorList>
    </citation>
    <scope>NUCLEOTIDE SEQUENCE</scope>
    <source>
        <strain evidence="4">T469</strain>
    </source>
</reference>
<dbReference type="InterPro" id="IPR007177">
    <property type="entry name" value="Tsr3_C"/>
</dbReference>
<comment type="function">
    <text evidence="1">Aminocarboxypropyltransferase that catalyzes the aminocarboxypropyl transfer on pseudouridine corresponding to position 914 in M.jannaschii 16S rRNA. It constitutes the last step in biosynthesis of the hypermodified N1-methyl-N3-(3-amino-3-carboxypropyl) pseudouridine (m1acp3-Psi).</text>
</comment>
<gene>
    <name evidence="4" type="ordered locus">Aboo_0355</name>
</gene>
<dbReference type="GO" id="GO:1904047">
    <property type="term" value="F:S-adenosyl-L-methionine binding"/>
    <property type="evidence" value="ECO:0007669"/>
    <property type="project" value="UniProtKB-UniRule"/>
</dbReference>
<dbReference type="GO" id="GO:0106388">
    <property type="term" value="F:rRNA small subunit aminocarboxypropyltransferase activity"/>
    <property type="evidence" value="ECO:0007669"/>
    <property type="project" value="UniProtKB-EC"/>
</dbReference>
<dbReference type="GeneID" id="8827297"/>
<dbReference type="PANTHER" id="PTHR20426:SF0">
    <property type="entry name" value="18S RRNA AMINOCARBOXYPROPYLTRANSFERASE"/>
    <property type="match status" value="1"/>
</dbReference>
<dbReference type="GO" id="GO:0005737">
    <property type="term" value="C:cytoplasm"/>
    <property type="evidence" value="ECO:0007669"/>
    <property type="project" value="UniProtKB-SubCell"/>
</dbReference>
<dbReference type="EMBL" id="CP001941">
    <property type="protein sequence ID" value="ADD08166.1"/>
    <property type="molecule type" value="Genomic_DNA"/>
</dbReference>
<dbReference type="KEGG" id="abi:Aboo_0355"/>
<evidence type="ECO:0000256" key="1">
    <source>
        <dbReference type="HAMAP-Rule" id="MF_01116"/>
    </source>
</evidence>
<dbReference type="InterPro" id="IPR022968">
    <property type="entry name" value="Tsr3-like"/>
</dbReference>
<dbReference type="Proteomes" id="UP000001400">
    <property type="component" value="Chromosome"/>
</dbReference>
<accession>B5IDT6</accession>
<protein>
    <recommendedName>
        <fullName evidence="1">16S rRNA aminocarboxypropyltransferase</fullName>
        <ecNumber evidence="1">2.5.1.157</ecNumber>
    </recommendedName>
</protein>
<dbReference type="STRING" id="439481.Aboo_0355"/>